<evidence type="ECO:0000313" key="7">
    <source>
        <dbReference type="Proteomes" id="UP000244811"/>
    </source>
</evidence>
<reference evidence="6" key="1">
    <citation type="submission" date="2022-07" db="EMBL/GenBank/DDBJ databases">
        <title>Evaluation of T. orientalis genome assembly methods using nanopore sequencing and analysis of variation between genomes.</title>
        <authorList>
            <person name="Yam J."/>
            <person name="Micallef M.L."/>
            <person name="Liu M."/>
            <person name="Djordjevic S.P."/>
            <person name="Bogema D.R."/>
            <person name="Jenkins C."/>
        </authorList>
    </citation>
    <scope>NUCLEOTIDE SEQUENCE</scope>
    <source>
        <strain evidence="6">Goon Nure</strain>
    </source>
</reference>
<feature type="region of interest" description="Disordered" evidence="5">
    <location>
        <begin position="45"/>
        <end position="123"/>
    </location>
</feature>
<dbReference type="Pfam" id="PF00183">
    <property type="entry name" value="HSP90"/>
    <property type="match status" value="2"/>
</dbReference>
<proteinExistence type="inferred from homology"/>
<keyword evidence="3" id="KW-0067">ATP-binding</keyword>
<feature type="compositionally biased region" description="Basic and acidic residues" evidence="5">
    <location>
        <begin position="819"/>
        <end position="840"/>
    </location>
</feature>
<dbReference type="PANTHER" id="PTHR11528">
    <property type="entry name" value="HEAT SHOCK PROTEIN 90 FAMILY MEMBER"/>
    <property type="match status" value="1"/>
</dbReference>
<feature type="compositionally biased region" description="Basic and acidic residues" evidence="5">
    <location>
        <begin position="962"/>
        <end position="971"/>
    </location>
</feature>
<name>A0A976MC68_THEOR</name>
<dbReference type="GO" id="GO:0005524">
    <property type="term" value="F:ATP binding"/>
    <property type="evidence" value="ECO:0007669"/>
    <property type="project" value="UniProtKB-KW"/>
</dbReference>
<feature type="compositionally biased region" description="Acidic residues" evidence="5">
    <location>
        <begin position="67"/>
        <end position="121"/>
    </location>
</feature>
<dbReference type="Gene3D" id="3.40.50.11260">
    <property type="match status" value="1"/>
</dbReference>
<dbReference type="SUPFAM" id="SSF54211">
    <property type="entry name" value="Ribosomal protein S5 domain 2-like"/>
    <property type="match status" value="2"/>
</dbReference>
<dbReference type="InterPro" id="IPR001404">
    <property type="entry name" value="Hsp90_fam"/>
</dbReference>
<evidence type="ECO:0000256" key="5">
    <source>
        <dbReference type="SAM" id="MobiDB-lite"/>
    </source>
</evidence>
<dbReference type="Pfam" id="PF13589">
    <property type="entry name" value="HATPase_c_3"/>
    <property type="match status" value="1"/>
</dbReference>
<dbReference type="SUPFAM" id="SSF110942">
    <property type="entry name" value="HSP90 C-terminal domain"/>
    <property type="match status" value="1"/>
</dbReference>
<dbReference type="GO" id="GO:0016887">
    <property type="term" value="F:ATP hydrolysis activity"/>
    <property type="evidence" value="ECO:0007669"/>
    <property type="project" value="InterPro"/>
</dbReference>
<sequence length="1078" mass="125255">MKISLFVKVYLFFYLSNSYISCKKYVDLDVLGDLVSDELTDLEADLSSSKKSVETPPVEEVDLKEPVDDDETVDLDDSFDLSEPLDESTDDSVVVDDDVKVEEDEEPERELTEEELLDNSDDSSVLTSDKLFRDSTKSEKFEYQAEVTRLLDIIVNSIYSSKDIFLRELVSNSADALEKYKITALQKNYSDKDTVDLFIRVRSYPKKRLLTVWDSGVGMTKNDLMNNLGTIAKSGTANFLDSLSKVGNDPNLIGQFGVGFYSAFLVADTVIVQSKHREDKQYVWKSSAANSYELFEDSENTLGEHGTLITLELREDATEYLKTEVLENLVKKYSQFVKYPIQLYKKLGDKQELGWVSVNETQQIWTRSKNTITEQEYNDFFKKISGKDEEPLAHVHFTAEGDVDFKALLYIPSAPAAMYFSTDAVNHNVKLYSRRVLVSENLRDFIPRYLFSVYGVVDSDSFPLNVSREYLQQSKLVKVIGKKVVRTVLDTLFDVMKKSDDDVKEVSEELDKVKAVNAESEWNSYKKDWKKRDESGYKSFVEELKRDAEKKKEEKKDSKEEKKEEDKKEKWMEDMKVRKRKLERKMKEVDKYGKFYKGFKGSLKVGCYDDDQNRKKIARLLRYKTLFSQKELTFDQYVEAMPEAQTEIYYVTSENYDDLKTMPHLQGLKKRKFDVLYLSDTMDESCLTKLEEYKGKKFKNVQKADLNLKLTEEEENEEKRKEAKYKPLLLYLKDMFPETSGVKLSRRLVEDPCTVVASEWSMSSHMEKLMKSYAVHRDEKFETFNKLSSKVLELNPDHPIMIKLLYLFTQAQNMVVTREVSDPEKLKEDKEVDVTEKHEDSDNEGGADTDSDKDGHKKSKDEEDDESSTAVEHDPELVEKKKKYMKRLDRLFKLLYNAAKLKSGFVLEEPQLLVNYLYEKLNRSLGDVVERDYDKSKDLKLDDFEVPKVEVKLPEHVKRLQEQEEARKAAEAQKGVELNLDAGETLAEPVADEKAEKPKKKKEKTKTKEEEQKEFDEQFEAMNELFMGKDPEGYDVTRADVDDLDESKMMFDTLKSRGLDVEKLRNKEEDYDWTNDEL</sequence>
<dbReference type="EMBL" id="CP056069">
    <property type="protein sequence ID" value="UKK00700.2"/>
    <property type="molecule type" value="Genomic_DNA"/>
</dbReference>
<organism evidence="6 7">
    <name type="scientific">Theileria orientalis</name>
    <dbReference type="NCBI Taxonomy" id="68886"/>
    <lineage>
        <taxon>Eukaryota</taxon>
        <taxon>Sar</taxon>
        <taxon>Alveolata</taxon>
        <taxon>Apicomplexa</taxon>
        <taxon>Aconoidasida</taxon>
        <taxon>Piroplasmida</taxon>
        <taxon>Theileriidae</taxon>
        <taxon>Theileria</taxon>
    </lineage>
</organism>
<dbReference type="InterPro" id="IPR020568">
    <property type="entry name" value="Ribosomal_Su5_D2-typ_SF"/>
</dbReference>
<feature type="region of interest" description="Disordered" evidence="5">
    <location>
        <begin position="818"/>
        <end position="875"/>
    </location>
</feature>
<dbReference type="SUPFAM" id="SSF55874">
    <property type="entry name" value="ATPase domain of HSP90 chaperone/DNA topoisomerase II/histidine kinase"/>
    <property type="match status" value="1"/>
</dbReference>
<feature type="compositionally biased region" description="Basic and acidic residues" evidence="5">
    <location>
        <begin position="850"/>
        <end position="861"/>
    </location>
</feature>
<dbReference type="Gene3D" id="3.30.565.10">
    <property type="entry name" value="Histidine kinase-like ATPase, C-terminal domain"/>
    <property type="match status" value="1"/>
</dbReference>
<dbReference type="InterPro" id="IPR036890">
    <property type="entry name" value="HATPase_C_sf"/>
</dbReference>
<keyword evidence="2" id="KW-0547">Nucleotide-binding</keyword>
<gene>
    <name evidence="6" type="ORF">MACK_000774</name>
</gene>
<dbReference type="InterPro" id="IPR037196">
    <property type="entry name" value="HSP90_C"/>
</dbReference>
<dbReference type="Proteomes" id="UP000244811">
    <property type="component" value="Chromosome 1"/>
</dbReference>
<dbReference type="Gene3D" id="1.20.120.790">
    <property type="entry name" value="Heat shock protein 90, C-terminal domain"/>
    <property type="match status" value="1"/>
</dbReference>
<comment type="similarity">
    <text evidence="1">Belongs to the heat shock protein 90 family.</text>
</comment>
<evidence type="ECO:0000313" key="6">
    <source>
        <dbReference type="EMBL" id="UKK00700.2"/>
    </source>
</evidence>
<dbReference type="HAMAP" id="MF_00505">
    <property type="entry name" value="HSP90"/>
    <property type="match status" value="1"/>
</dbReference>
<evidence type="ECO:0000256" key="3">
    <source>
        <dbReference type="ARBA" id="ARBA00022840"/>
    </source>
</evidence>
<feature type="region of interest" description="Disordered" evidence="5">
    <location>
        <begin position="962"/>
        <end position="1017"/>
    </location>
</feature>
<dbReference type="GO" id="GO:0051082">
    <property type="term" value="F:unfolded protein binding"/>
    <property type="evidence" value="ECO:0007669"/>
    <property type="project" value="InterPro"/>
</dbReference>
<dbReference type="GO" id="GO:0140662">
    <property type="term" value="F:ATP-dependent protein folding chaperone"/>
    <property type="evidence" value="ECO:0007669"/>
    <property type="project" value="InterPro"/>
</dbReference>
<dbReference type="CDD" id="cd16927">
    <property type="entry name" value="HATPase_Hsp90-like"/>
    <property type="match status" value="1"/>
</dbReference>
<dbReference type="FunFam" id="3.30.565.10:FF:000005">
    <property type="entry name" value="Heat shock protein 90"/>
    <property type="match status" value="1"/>
</dbReference>
<dbReference type="Gene3D" id="3.30.230.80">
    <property type="match status" value="1"/>
</dbReference>
<dbReference type="NCBIfam" id="NF003555">
    <property type="entry name" value="PRK05218.1"/>
    <property type="match status" value="1"/>
</dbReference>
<feature type="region of interest" description="Disordered" evidence="5">
    <location>
        <begin position="551"/>
        <end position="570"/>
    </location>
</feature>
<dbReference type="InterPro" id="IPR020575">
    <property type="entry name" value="Hsp90_N"/>
</dbReference>
<protein>
    <submittedName>
        <fullName evidence="6">Molecular chaperone protein</fullName>
    </submittedName>
</protein>
<evidence type="ECO:0000256" key="1">
    <source>
        <dbReference type="ARBA" id="ARBA00008239"/>
    </source>
</evidence>
<dbReference type="AlphaFoldDB" id="A0A976MC68"/>
<accession>A0A976MC68</accession>
<keyword evidence="4" id="KW-0143">Chaperone</keyword>
<dbReference type="PRINTS" id="PR00775">
    <property type="entry name" value="HEATSHOCK90"/>
</dbReference>
<evidence type="ECO:0000256" key="2">
    <source>
        <dbReference type="ARBA" id="ARBA00022741"/>
    </source>
</evidence>
<evidence type="ECO:0000256" key="4">
    <source>
        <dbReference type="ARBA" id="ARBA00023186"/>
    </source>
</evidence>